<comment type="function">
    <text evidence="4 6">Essential cell division protein that forms a contractile ring structure (Z ring) at the future cell division site. The regulation of the ring assembly controls the timing and the location of cell division. One of the functions of the FtsZ ring is to recruit other cell division proteins to the septum to produce a new cell wall between the dividing cells. Binds GTP and shows GTPase activity.</text>
</comment>
<name>A0ABS9RM29_9FLAO</name>
<keyword evidence="11" id="KW-1185">Reference proteome</keyword>
<dbReference type="InterPro" id="IPR020805">
    <property type="entry name" value="Cell_div_FtsZ_CS"/>
</dbReference>
<comment type="similarity">
    <text evidence="1 4 6">Belongs to the FtsZ family.</text>
</comment>
<dbReference type="InterPro" id="IPR008280">
    <property type="entry name" value="Tub_FtsZ_C"/>
</dbReference>
<keyword evidence="4 6" id="KW-0131">Cell cycle</keyword>
<dbReference type="SMART" id="SM00864">
    <property type="entry name" value="Tubulin"/>
    <property type="match status" value="1"/>
</dbReference>
<evidence type="ECO:0000256" key="6">
    <source>
        <dbReference type="RuleBase" id="RU000631"/>
    </source>
</evidence>
<dbReference type="InterPro" id="IPR036525">
    <property type="entry name" value="Tubulin/FtsZ_GTPase_sf"/>
</dbReference>
<keyword evidence="3 4" id="KW-0342">GTP-binding</keyword>
<dbReference type="PANTHER" id="PTHR30314">
    <property type="entry name" value="CELL DIVISION PROTEIN FTSZ-RELATED"/>
    <property type="match status" value="1"/>
</dbReference>
<dbReference type="PRINTS" id="PR00423">
    <property type="entry name" value="CELLDVISFTSZ"/>
</dbReference>
<gene>
    <name evidence="4 10" type="primary">ftsZ</name>
    <name evidence="10" type="ORF">MKW35_13320</name>
</gene>
<dbReference type="InterPro" id="IPR018316">
    <property type="entry name" value="Tubulin/FtsZ_2-layer-sand-dom"/>
</dbReference>
<protein>
    <recommendedName>
        <fullName evidence="4 5">Cell division protein FtsZ</fullName>
    </recommendedName>
</protein>
<dbReference type="PROSITE" id="PS01134">
    <property type="entry name" value="FTSZ_1"/>
    <property type="match status" value="1"/>
</dbReference>
<feature type="region of interest" description="Disordered" evidence="7">
    <location>
        <begin position="612"/>
        <end position="652"/>
    </location>
</feature>
<organism evidence="10 11">
    <name type="scientific">Aestuariibaculum lutulentum</name>
    <dbReference type="NCBI Taxonomy" id="2920935"/>
    <lineage>
        <taxon>Bacteria</taxon>
        <taxon>Pseudomonadati</taxon>
        <taxon>Bacteroidota</taxon>
        <taxon>Flavobacteriia</taxon>
        <taxon>Flavobacteriales</taxon>
        <taxon>Flavobacteriaceae</taxon>
    </lineage>
</organism>
<feature type="binding site" evidence="4">
    <location>
        <position position="195"/>
    </location>
    <ligand>
        <name>GTP</name>
        <dbReference type="ChEBI" id="CHEBI:37565"/>
    </ligand>
</feature>
<feature type="binding site" evidence="4">
    <location>
        <position position="152"/>
    </location>
    <ligand>
        <name>GTP</name>
        <dbReference type="ChEBI" id="CHEBI:37565"/>
    </ligand>
</feature>
<dbReference type="Gene3D" id="3.40.50.1440">
    <property type="entry name" value="Tubulin/FtsZ, GTPase domain"/>
    <property type="match status" value="1"/>
</dbReference>
<dbReference type="RefSeq" id="WP_240574680.1">
    <property type="nucleotide sequence ID" value="NZ_CP136709.1"/>
</dbReference>
<evidence type="ECO:0000313" key="11">
    <source>
        <dbReference type="Proteomes" id="UP001156141"/>
    </source>
</evidence>
<dbReference type="InterPro" id="IPR037103">
    <property type="entry name" value="Tubulin/FtsZ-like_C"/>
</dbReference>
<dbReference type="InterPro" id="IPR045061">
    <property type="entry name" value="FtsZ/CetZ"/>
</dbReference>
<feature type="domain" description="Tubulin/FtsZ GTPase" evidence="8">
    <location>
        <begin position="21"/>
        <end position="213"/>
    </location>
</feature>
<dbReference type="CDD" id="cd02201">
    <property type="entry name" value="FtsZ_type1"/>
    <property type="match status" value="1"/>
</dbReference>
<keyword evidence="4" id="KW-0963">Cytoplasm</keyword>
<keyword evidence="2 4" id="KW-0547">Nucleotide-binding</keyword>
<dbReference type="InterPro" id="IPR024757">
    <property type="entry name" value="FtsZ_C"/>
</dbReference>
<evidence type="ECO:0000256" key="7">
    <source>
        <dbReference type="SAM" id="MobiDB-lite"/>
    </source>
</evidence>
<keyword evidence="4 6" id="KW-0717">Septation</keyword>
<evidence type="ECO:0000256" key="4">
    <source>
        <dbReference type="HAMAP-Rule" id="MF_00909"/>
    </source>
</evidence>
<evidence type="ECO:0000256" key="2">
    <source>
        <dbReference type="ARBA" id="ARBA00022741"/>
    </source>
</evidence>
<dbReference type="HAMAP" id="MF_00909">
    <property type="entry name" value="FtsZ"/>
    <property type="match status" value="1"/>
</dbReference>
<dbReference type="Pfam" id="PF00091">
    <property type="entry name" value="Tubulin"/>
    <property type="match status" value="1"/>
</dbReference>
<feature type="binding site" evidence="4">
    <location>
        <position position="148"/>
    </location>
    <ligand>
        <name>GTP</name>
        <dbReference type="ChEBI" id="CHEBI:37565"/>
    </ligand>
</feature>
<feature type="binding site" evidence="4">
    <location>
        <begin position="117"/>
        <end position="119"/>
    </location>
    <ligand>
        <name>GTP</name>
        <dbReference type="ChEBI" id="CHEBI:37565"/>
    </ligand>
</feature>
<evidence type="ECO:0000259" key="9">
    <source>
        <dbReference type="SMART" id="SM00865"/>
    </source>
</evidence>
<evidence type="ECO:0000259" key="8">
    <source>
        <dbReference type="SMART" id="SM00864"/>
    </source>
</evidence>
<dbReference type="InterPro" id="IPR003008">
    <property type="entry name" value="Tubulin_FtsZ_GTPase"/>
</dbReference>
<dbReference type="PROSITE" id="PS01135">
    <property type="entry name" value="FTSZ_2"/>
    <property type="match status" value="1"/>
</dbReference>
<keyword evidence="4 6" id="KW-0132">Cell division</keyword>
<reference evidence="10" key="1">
    <citation type="submission" date="2022-02" db="EMBL/GenBank/DDBJ databases">
        <title>Aestuariibaculum sp., a marine bacterium isolated from sediment in Guangxi.</title>
        <authorList>
            <person name="Ying J."/>
        </authorList>
    </citation>
    <scope>NUCLEOTIDE SEQUENCE</scope>
    <source>
        <strain evidence="10">L182</strain>
    </source>
</reference>
<evidence type="ECO:0000256" key="3">
    <source>
        <dbReference type="ARBA" id="ARBA00023134"/>
    </source>
</evidence>
<evidence type="ECO:0000313" key="10">
    <source>
        <dbReference type="EMBL" id="MCH4553601.1"/>
    </source>
</evidence>
<dbReference type="SMART" id="SM00865">
    <property type="entry name" value="Tubulin_C"/>
    <property type="match status" value="1"/>
</dbReference>
<evidence type="ECO:0000256" key="5">
    <source>
        <dbReference type="NCBIfam" id="TIGR00065"/>
    </source>
</evidence>
<dbReference type="EMBL" id="JAKVQD010000006">
    <property type="protein sequence ID" value="MCH4553601.1"/>
    <property type="molecule type" value="Genomic_DNA"/>
</dbReference>
<feature type="binding site" evidence="4">
    <location>
        <begin position="29"/>
        <end position="33"/>
    </location>
    <ligand>
        <name>GTP</name>
        <dbReference type="ChEBI" id="CHEBI:37565"/>
    </ligand>
</feature>
<dbReference type="Gene3D" id="3.30.1330.20">
    <property type="entry name" value="Tubulin/FtsZ, C-terminal domain"/>
    <property type="match status" value="1"/>
</dbReference>
<dbReference type="InterPro" id="IPR000158">
    <property type="entry name" value="Cell_div_FtsZ"/>
</dbReference>
<sequence length="652" mass="72208">MSSKKEFESIAFDLPKNQSNVIKVIGVGGGGSNAINHMFQQGIKGVDFYICNTDAQALQNSGVPNKIQLGVNLTEGLGAGANPEVGKNSAVESFEDIATMLDTNTKMVFITAGMGGGTGTGAAPIIAKMSKDLDILTVGIVTMPFQFEGKMRIEQAQKGIEELRDVVDSLIVINNNKLREVYGNLGFKAGFSKADEVLSTAARGIAEVITHHYTQNIDLRDAKTVLSNSGTAIMGSAIAAGQNRAQDAIRKALDSPLLNDNKITGAKNVLLLIVSGSHEITIDEIGEINDHIQNEAGHGANIIMGVGEDDALEESIAVTIIATGFNVEQQDEISNTETKKVIHSLGSDDTETKTPVAKTKDPVIIEPIIELEVKKEPPVVRHTLDFDVEEEEPVFEKKQETNQKPVNDFDIIPTSQFIRNINVQYEEVKAHIEEDDDFVIKPVTRMSKPEPIVDVDEEKQITLTFDLPILNEEKEQPKQTKEPLRFDLNEEVKQIQVNDYVELIPVNETSEKGDIRYALEDYAEPETSKAKKQVNVLEDYDQDVVFEKKVIKQEVSEANPAEEIDPMNSPISDMLKERAEERRRKMKDFNYKFNNAKIDDIEKVPAYKRQGVNLNEARHSSETNMSRTSVGLDDNDDIQLRSNNSFLHDNVD</sequence>
<comment type="subunit">
    <text evidence="4">Homodimer. Polymerizes to form a dynamic ring structure in a strictly GTP-dependent manner. Interacts directly with several other division proteins.</text>
</comment>
<dbReference type="GO" id="GO:0051301">
    <property type="term" value="P:cell division"/>
    <property type="evidence" value="ECO:0007669"/>
    <property type="project" value="UniProtKB-KW"/>
</dbReference>
<dbReference type="Proteomes" id="UP001156141">
    <property type="component" value="Unassembled WGS sequence"/>
</dbReference>
<feature type="compositionally biased region" description="Polar residues" evidence="7">
    <location>
        <begin position="640"/>
        <end position="652"/>
    </location>
</feature>
<dbReference type="SUPFAM" id="SSF52490">
    <property type="entry name" value="Tubulin nucleotide-binding domain-like"/>
    <property type="match status" value="1"/>
</dbReference>
<comment type="subcellular location">
    <subcellularLocation>
        <location evidence="4">Cytoplasm</location>
    </subcellularLocation>
    <text evidence="4">Assembles at midcell at the inner surface of the cytoplasmic membrane.</text>
</comment>
<dbReference type="SUPFAM" id="SSF55307">
    <property type="entry name" value="Tubulin C-terminal domain-like"/>
    <property type="match status" value="1"/>
</dbReference>
<dbReference type="Pfam" id="PF12327">
    <property type="entry name" value="FtsZ_C"/>
    <property type="match status" value="1"/>
</dbReference>
<proteinExistence type="inferred from homology"/>
<dbReference type="PANTHER" id="PTHR30314:SF3">
    <property type="entry name" value="MITOCHONDRIAL DIVISION PROTEIN FSZA"/>
    <property type="match status" value="1"/>
</dbReference>
<accession>A0ABS9RM29</accession>
<dbReference type="NCBIfam" id="TIGR00065">
    <property type="entry name" value="ftsZ"/>
    <property type="match status" value="1"/>
</dbReference>
<feature type="domain" description="Tubulin/FtsZ 2-layer sandwich" evidence="9">
    <location>
        <begin position="216"/>
        <end position="334"/>
    </location>
</feature>
<comment type="caution">
    <text evidence="10">The sequence shown here is derived from an EMBL/GenBank/DDBJ whole genome shotgun (WGS) entry which is preliminary data.</text>
</comment>
<evidence type="ECO:0000256" key="1">
    <source>
        <dbReference type="ARBA" id="ARBA00009690"/>
    </source>
</evidence>